<feature type="transmembrane region" description="Helical" evidence="13">
    <location>
        <begin position="12"/>
        <end position="32"/>
    </location>
</feature>
<dbReference type="InterPro" id="IPR016174">
    <property type="entry name" value="Di-haem_cyt_TM"/>
</dbReference>
<evidence type="ECO:0000256" key="7">
    <source>
        <dbReference type="ARBA" id="ARBA00022723"/>
    </source>
</evidence>
<keyword evidence="11 13" id="KW-0472">Membrane</keyword>
<evidence type="ECO:0000313" key="16">
    <source>
        <dbReference type="Proteomes" id="UP000528457"/>
    </source>
</evidence>
<feature type="transmembrane region" description="Helical" evidence="13">
    <location>
        <begin position="153"/>
        <end position="171"/>
    </location>
</feature>
<evidence type="ECO:0000256" key="6">
    <source>
        <dbReference type="ARBA" id="ARBA00022692"/>
    </source>
</evidence>
<gene>
    <name evidence="15" type="ORF">HNR48_004120</name>
</gene>
<keyword evidence="3" id="KW-0813">Transport</keyword>
<dbReference type="PANTHER" id="PTHR30529:SF1">
    <property type="entry name" value="CYTOCHROME B561 HOMOLOG 2"/>
    <property type="match status" value="1"/>
</dbReference>
<dbReference type="Pfam" id="PF01292">
    <property type="entry name" value="Ni_hydr_CYTB"/>
    <property type="match status" value="1"/>
</dbReference>
<comment type="cofactor">
    <cofactor evidence="1">
        <name>heme b</name>
        <dbReference type="ChEBI" id="CHEBI:60344"/>
    </cofactor>
</comment>
<sequence length="185" mass="20100">MPDTASKLSSMTVALHWIVGLMMIGLLAVGIYMEEYEVYSLYDIHKSLGVLILLVVIPRIVHRIRNGWPTAAGDYTAIEHLMSKIVHYLLIIGTLLLPISGMLMSGMGGHGISVFGLELLAENLNPSNPDEVVPINEFLAGLGHSLHGWGGDILLVAIALHVIGALKHHIIDKDGTLRRMLGKSI</sequence>
<dbReference type="GO" id="GO:0020037">
    <property type="term" value="F:heme binding"/>
    <property type="evidence" value="ECO:0007669"/>
    <property type="project" value="TreeGrafter"/>
</dbReference>
<keyword evidence="7" id="KW-0479">Metal-binding</keyword>
<comment type="similarity">
    <text evidence="12">Belongs to the cytochrome b561 family.</text>
</comment>
<evidence type="ECO:0000256" key="8">
    <source>
        <dbReference type="ARBA" id="ARBA00022982"/>
    </source>
</evidence>
<evidence type="ECO:0000256" key="12">
    <source>
        <dbReference type="ARBA" id="ARBA00037975"/>
    </source>
</evidence>
<evidence type="ECO:0000256" key="10">
    <source>
        <dbReference type="ARBA" id="ARBA00023004"/>
    </source>
</evidence>
<protein>
    <submittedName>
        <fullName evidence="15">Cytochrome b561</fullName>
    </submittedName>
</protein>
<proteinExistence type="inferred from homology"/>
<evidence type="ECO:0000256" key="5">
    <source>
        <dbReference type="ARBA" id="ARBA00022617"/>
    </source>
</evidence>
<dbReference type="GO" id="GO:0005886">
    <property type="term" value="C:plasma membrane"/>
    <property type="evidence" value="ECO:0007669"/>
    <property type="project" value="UniProtKB-SubCell"/>
</dbReference>
<feature type="domain" description="Cytochrome b561 bacterial/Ni-hydrogenase" evidence="14">
    <location>
        <begin position="9"/>
        <end position="182"/>
    </location>
</feature>
<dbReference type="AlphaFoldDB" id="A0A7X0JX08"/>
<feature type="transmembrane region" description="Helical" evidence="13">
    <location>
        <begin position="44"/>
        <end position="61"/>
    </location>
</feature>
<dbReference type="InParanoid" id="A0A7X0JX08"/>
<dbReference type="GO" id="GO:0022904">
    <property type="term" value="P:respiratory electron transport chain"/>
    <property type="evidence" value="ECO:0007669"/>
    <property type="project" value="InterPro"/>
</dbReference>
<dbReference type="EMBL" id="JACHHT010000005">
    <property type="protein sequence ID" value="MBB6523805.1"/>
    <property type="molecule type" value="Genomic_DNA"/>
</dbReference>
<organism evidence="15 16">
    <name type="scientific">Pseudoteredinibacter isoporae</name>
    <dbReference type="NCBI Taxonomy" id="570281"/>
    <lineage>
        <taxon>Bacteria</taxon>
        <taxon>Pseudomonadati</taxon>
        <taxon>Pseudomonadota</taxon>
        <taxon>Gammaproteobacteria</taxon>
        <taxon>Cellvibrionales</taxon>
        <taxon>Cellvibrionaceae</taxon>
        <taxon>Pseudoteredinibacter</taxon>
    </lineage>
</organism>
<dbReference type="PANTHER" id="PTHR30529">
    <property type="entry name" value="CYTOCHROME B561"/>
    <property type="match status" value="1"/>
</dbReference>
<reference evidence="15 16" key="1">
    <citation type="submission" date="2020-08" db="EMBL/GenBank/DDBJ databases">
        <title>Genomic Encyclopedia of Type Strains, Phase IV (KMG-IV): sequencing the most valuable type-strain genomes for metagenomic binning, comparative biology and taxonomic classification.</title>
        <authorList>
            <person name="Goeker M."/>
        </authorList>
    </citation>
    <scope>NUCLEOTIDE SEQUENCE [LARGE SCALE GENOMIC DNA]</scope>
    <source>
        <strain evidence="15 16">DSM 22368</strain>
    </source>
</reference>
<evidence type="ECO:0000256" key="1">
    <source>
        <dbReference type="ARBA" id="ARBA00001970"/>
    </source>
</evidence>
<evidence type="ECO:0000259" key="14">
    <source>
        <dbReference type="Pfam" id="PF01292"/>
    </source>
</evidence>
<accession>A0A7X0JX08</accession>
<comment type="subcellular location">
    <subcellularLocation>
        <location evidence="2">Cell membrane</location>
        <topology evidence="2">Multi-pass membrane protein</topology>
    </subcellularLocation>
</comment>
<dbReference type="Proteomes" id="UP000528457">
    <property type="component" value="Unassembled WGS sequence"/>
</dbReference>
<keyword evidence="9 13" id="KW-1133">Transmembrane helix</keyword>
<evidence type="ECO:0000256" key="4">
    <source>
        <dbReference type="ARBA" id="ARBA00022475"/>
    </source>
</evidence>
<keyword evidence="4" id="KW-1003">Cell membrane</keyword>
<dbReference type="GO" id="GO:0046872">
    <property type="term" value="F:metal ion binding"/>
    <property type="evidence" value="ECO:0007669"/>
    <property type="project" value="UniProtKB-KW"/>
</dbReference>
<comment type="caution">
    <text evidence="15">The sequence shown here is derived from an EMBL/GenBank/DDBJ whole genome shotgun (WGS) entry which is preliminary data.</text>
</comment>
<evidence type="ECO:0000313" key="15">
    <source>
        <dbReference type="EMBL" id="MBB6523805.1"/>
    </source>
</evidence>
<evidence type="ECO:0000256" key="11">
    <source>
        <dbReference type="ARBA" id="ARBA00023136"/>
    </source>
</evidence>
<feature type="transmembrane region" description="Helical" evidence="13">
    <location>
        <begin position="85"/>
        <end position="104"/>
    </location>
</feature>
<evidence type="ECO:0000256" key="9">
    <source>
        <dbReference type="ARBA" id="ARBA00022989"/>
    </source>
</evidence>
<keyword evidence="6 13" id="KW-0812">Transmembrane</keyword>
<dbReference type="InterPro" id="IPR052168">
    <property type="entry name" value="Cytochrome_b561_oxidase"/>
</dbReference>
<keyword evidence="8" id="KW-0249">Electron transport</keyword>
<keyword evidence="10" id="KW-0408">Iron</keyword>
<dbReference type="InterPro" id="IPR011577">
    <property type="entry name" value="Cyt_b561_bac/Ni-Hgenase"/>
</dbReference>
<evidence type="ECO:0000256" key="3">
    <source>
        <dbReference type="ARBA" id="ARBA00022448"/>
    </source>
</evidence>
<evidence type="ECO:0000256" key="13">
    <source>
        <dbReference type="SAM" id="Phobius"/>
    </source>
</evidence>
<name>A0A7X0JX08_9GAMM</name>
<dbReference type="RefSeq" id="WP_166843543.1">
    <property type="nucleotide sequence ID" value="NZ_JAAONY010000005.1"/>
</dbReference>
<keyword evidence="5" id="KW-0349">Heme</keyword>
<evidence type="ECO:0000256" key="2">
    <source>
        <dbReference type="ARBA" id="ARBA00004651"/>
    </source>
</evidence>
<dbReference type="GO" id="GO:0009055">
    <property type="term" value="F:electron transfer activity"/>
    <property type="evidence" value="ECO:0007669"/>
    <property type="project" value="InterPro"/>
</dbReference>
<keyword evidence="16" id="KW-1185">Reference proteome</keyword>
<dbReference type="SUPFAM" id="SSF81342">
    <property type="entry name" value="Transmembrane di-heme cytochromes"/>
    <property type="match status" value="1"/>
</dbReference>